<dbReference type="GO" id="GO:0032472">
    <property type="term" value="P:Golgi calcium ion transport"/>
    <property type="evidence" value="ECO:0007669"/>
    <property type="project" value="TreeGrafter"/>
</dbReference>
<sequence>MKLARLLILSSVLLGTTVSLDNGGNEGSAVGLEKNSDLEISNLDMSSGKGAANIGVKEIGDDDNNPTPVNAKRPLEPIVQTDQESTGEDNPSYNSFLMSISMIIVSEIGDKTFLIAALMAMRNSRFIVFSAAFSSLAVMTVLSGIVGHALPALISQRLTQFLASILFIVFGFKLLKEGLEMSKELGVEEELAEVEEEIASNNLNNEMENIEGGSTYKFTAKSQNKKWYIEFGDQIKNLASFVLSPIWIQVFVMTFLGEWGDRSQIATIAMAAGSDYWYVILGAIIGHGICTAAACVGGKLLATRISMRNVTLGGAIAFFVFAILYLYDALYNTEA</sequence>
<dbReference type="Pfam" id="PF01169">
    <property type="entry name" value="GDT1"/>
    <property type="match status" value="2"/>
</dbReference>
<dbReference type="AlphaFoldDB" id="A0A0V1Q1A0"/>
<feature type="transmembrane region" description="Helical" evidence="6">
    <location>
        <begin position="158"/>
        <end position="175"/>
    </location>
</feature>
<feature type="transmembrane region" description="Helical" evidence="6">
    <location>
        <begin position="238"/>
        <end position="256"/>
    </location>
</feature>
<dbReference type="GO" id="GO:0005794">
    <property type="term" value="C:Golgi apparatus"/>
    <property type="evidence" value="ECO:0007669"/>
    <property type="project" value="TreeGrafter"/>
</dbReference>
<feature type="transmembrane region" description="Helical" evidence="6">
    <location>
        <begin position="276"/>
        <end position="297"/>
    </location>
</feature>
<evidence type="ECO:0000313" key="9">
    <source>
        <dbReference type="Proteomes" id="UP000054251"/>
    </source>
</evidence>
<keyword evidence="6" id="KW-0732">Signal</keyword>
<evidence type="ECO:0000256" key="4">
    <source>
        <dbReference type="ARBA" id="ARBA00022989"/>
    </source>
</evidence>
<feature type="transmembrane region" description="Helical" evidence="6">
    <location>
        <begin position="126"/>
        <end position="146"/>
    </location>
</feature>
<feature type="chain" id="PRO_5017495638" description="GDT1 family protein" evidence="6">
    <location>
        <begin position="20"/>
        <end position="335"/>
    </location>
</feature>
<evidence type="ECO:0000256" key="1">
    <source>
        <dbReference type="ARBA" id="ARBA00004141"/>
    </source>
</evidence>
<comment type="subcellular location">
    <subcellularLocation>
        <location evidence="1 6">Membrane</location>
        <topology evidence="1 6">Multi-pass membrane protein</topology>
    </subcellularLocation>
</comment>
<dbReference type="InterPro" id="IPR001727">
    <property type="entry name" value="GDT1-like"/>
</dbReference>
<accession>A0A0V1Q1A0</accession>
<organism evidence="8 9">
    <name type="scientific">Debaryomyces fabryi</name>
    <dbReference type="NCBI Taxonomy" id="58627"/>
    <lineage>
        <taxon>Eukaryota</taxon>
        <taxon>Fungi</taxon>
        <taxon>Dikarya</taxon>
        <taxon>Ascomycota</taxon>
        <taxon>Saccharomycotina</taxon>
        <taxon>Pichiomycetes</taxon>
        <taxon>Debaryomycetaceae</taxon>
        <taxon>Debaryomyces</taxon>
    </lineage>
</organism>
<keyword evidence="4 6" id="KW-1133">Transmembrane helix</keyword>
<protein>
    <recommendedName>
        <fullName evidence="6">GDT1 family protein</fullName>
    </recommendedName>
</protein>
<keyword evidence="3 6" id="KW-0812">Transmembrane</keyword>
<feature type="compositionally biased region" description="Polar residues" evidence="7">
    <location>
        <begin position="80"/>
        <end position="90"/>
    </location>
</feature>
<dbReference type="Proteomes" id="UP000054251">
    <property type="component" value="Unassembled WGS sequence"/>
</dbReference>
<feature type="region of interest" description="Disordered" evidence="7">
    <location>
        <begin position="57"/>
        <end position="90"/>
    </location>
</feature>
<evidence type="ECO:0000313" key="8">
    <source>
        <dbReference type="EMBL" id="KSA02182.1"/>
    </source>
</evidence>
<dbReference type="GeneID" id="26839099"/>
<evidence type="ECO:0000256" key="3">
    <source>
        <dbReference type="ARBA" id="ARBA00022692"/>
    </source>
</evidence>
<dbReference type="GO" id="GO:0015085">
    <property type="term" value="F:calcium ion transmembrane transporter activity"/>
    <property type="evidence" value="ECO:0007669"/>
    <property type="project" value="TreeGrafter"/>
</dbReference>
<gene>
    <name evidence="8" type="ORF">AC631_02090</name>
</gene>
<evidence type="ECO:0000256" key="7">
    <source>
        <dbReference type="SAM" id="MobiDB-lite"/>
    </source>
</evidence>
<comment type="caution">
    <text evidence="8">The sequence shown here is derived from an EMBL/GenBank/DDBJ whole genome shotgun (WGS) entry which is preliminary data.</text>
</comment>
<dbReference type="PANTHER" id="PTHR12608:SF1">
    <property type="entry name" value="TRANSMEMBRANE PROTEIN 165"/>
    <property type="match status" value="1"/>
</dbReference>
<dbReference type="OrthoDB" id="442680at2759"/>
<dbReference type="InterPro" id="IPR049555">
    <property type="entry name" value="GDT1-like_CS"/>
</dbReference>
<dbReference type="PANTHER" id="PTHR12608">
    <property type="entry name" value="TRANSMEMBRANE PROTEIN HTP-1 RELATED"/>
    <property type="match status" value="1"/>
</dbReference>
<evidence type="ECO:0000256" key="5">
    <source>
        <dbReference type="ARBA" id="ARBA00023136"/>
    </source>
</evidence>
<name>A0A0V1Q1A0_9ASCO</name>
<keyword evidence="5 6" id="KW-0472">Membrane</keyword>
<reference evidence="8 9" key="1">
    <citation type="submission" date="2015-11" db="EMBL/GenBank/DDBJ databases">
        <title>The genome of Debaryomyces fabryi.</title>
        <authorList>
            <person name="Tafer H."/>
            <person name="Lopandic K."/>
        </authorList>
    </citation>
    <scope>NUCLEOTIDE SEQUENCE [LARGE SCALE GENOMIC DNA]</scope>
    <source>
        <strain evidence="8 9">CBS 789</strain>
    </source>
</reference>
<comment type="similarity">
    <text evidence="2 6">Belongs to the GDT1 family.</text>
</comment>
<keyword evidence="9" id="KW-1185">Reference proteome</keyword>
<proteinExistence type="inferred from homology"/>
<dbReference type="RefSeq" id="XP_015468284.1">
    <property type="nucleotide sequence ID" value="XM_015610920.1"/>
</dbReference>
<evidence type="ECO:0000256" key="2">
    <source>
        <dbReference type="ARBA" id="ARBA00009190"/>
    </source>
</evidence>
<feature type="transmembrane region" description="Helical" evidence="6">
    <location>
        <begin position="309"/>
        <end position="327"/>
    </location>
</feature>
<dbReference type="GO" id="GO:0005384">
    <property type="term" value="F:manganese ion transmembrane transporter activity"/>
    <property type="evidence" value="ECO:0007669"/>
    <property type="project" value="TreeGrafter"/>
</dbReference>
<feature type="signal peptide" evidence="6">
    <location>
        <begin position="1"/>
        <end position="19"/>
    </location>
</feature>
<dbReference type="GO" id="GO:0000329">
    <property type="term" value="C:fungal-type vacuole membrane"/>
    <property type="evidence" value="ECO:0007669"/>
    <property type="project" value="TreeGrafter"/>
</dbReference>
<dbReference type="EMBL" id="LMYN01000033">
    <property type="protein sequence ID" value="KSA02182.1"/>
    <property type="molecule type" value="Genomic_DNA"/>
</dbReference>
<evidence type="ECO:0000256" key="6">
    <source>
        <dbReference type="RuleBase" id="RU365102"/>
    </source>
</evidence>
<dbReference type="GO" id="GO:0032468">
    <property type="term" value="P:Golgi calcium ion homeostasis"/>
    <property type="evidence" value="ECO:0007669"/>
    <property type="project" value="TreeGrafter"/>
</dbReference>
<dbReference type="PROSITE" id="PS01214">
    <property type="entry name" value="UPF0016"/>
    <property type="match status" value="1"/>
</dbReference>